<evidence type="ECO:0000313" key="3">
    <source>
        <dbReference type="EMBL" id="MCF0065181.1"/>
    </source>
</evidence>
<dbReference type="SUPFAM" id="SSF54427">
    <property type="entry name" value="NTF2-like"/>
    <property type="match status" value="1"/>
</dbReference>
<dbReference type="Proteomes" id="UP001139000">
    <property type="component" value="Unassembled WGS sequence"/>
</dbReference>
<protein>
    <submittedName>
        <fullName evidence="3">Nuclear transport factor 2 family protein</fullName>
    </submittedName>
</protein>
<accession>A0A9X1PU74</accession>
<evidence type="ECO:0000313" key="4">
    <source>
        <dbReference type="Proteomes" id="UP001139000"/>
    </source>
</evidence>
<dbReference type="InterPro" id="IPR032710">
    <property type="entry name" value="NTF2-like_dom_sf"/>
</dbReference>
<gene>
    <name evidence="3" type="ORF">LXM26_26945</name>
</gene>
<reference evidence="3" key="1">
    <citation type="submission" date="2021-12" db="EMBL/GenBank/DDBJ databases">
        <title>Novel species in genus Dyadobacter.</title>
        <authorList>
            <person name="Ma C."/>
        </authorList>
    </citation>
    <scope>NUCLEOTIDE SEQUENCE</scope>
    <source>
        <strain evidence="3">LJ419</strain>
    </source>
</reference>
<dbReference type="Gene3D" id="3.10.450.50">
    <property type="match status" value="1"/>
</dbReference>
<feature type="chain" id="PRO_5040985327" evidence="1">
    <location>
        <begin position="22"/>
        <end position="146"/>
    </location>
</feature>
<dbReference type="EMBL" id="JAJTTC010000010">
    <property type="protein sequence ID" value="MCF0065181.1"/>
    <property type="molecule type" value="Genomic_DNA"/>
</dbReference>
<keyword evidence="4" id="KW-1185">Reference proteome</keyword>
<dbReference type="InterPro" id="IPR027843">
    <property type="entry name" value="DUF4440"/>
</dbReference>
<organism evidence="3 4">
    <name type="scientific">Dyadobacter chenwenxiniae</name>
    <dbReference type="NCBI Taxonomy" id="2906456"/>
    <lineage>
        <taxon>Bacteria</taxon>
        <taxon>Pseudomonadati</taxon>
        <taxon>Bacteroidota</taxon>
        <taxon>Cytophagia</taxon>
        <taxon>Cytophagales</taxon>
        <taxon>Spirosomataceae</taxon>
        <taxon>Dyadobacter</taxon>
    </lineage>
</organism>
<keyword evidence="1" id="KW-0732">Signal</keyword>
<feature type="domain" description="DUF4440" evidence="2">
    <location>
        <begin position="29"/>
        <end position="134"/>
    </location>
</feature>
<sequence length="146" mass="16469">MRKLLTIILSLPLLLTAPAFAQGDDSDVIKQMNTQWLQSYPKRDTASLSRILADDFVMISPTGKKLSKTDVLRNVLTPDQQIINVTIDSTDLQIVNNVGLLTAYTSFVMKDKEKIRKGKNCYSDVYIKRKGTWVAINAHETLLELK</sequence>
<dbReference type="RefSeq" id="WP_234658168.1">
    <property type="nucleotide sequence ID" value="NZ_CP094997.1"/>
</dbReference>
<dbReference type="AlphaFoldDB" id="A0A9X1PU74"/>
<evidence type="ECO:0000256" key="1">
    <source>
        <dbReference type="SAM" id="SignalP"/>
    </source>
</evidence>
<feature type="signal peptide" evidence="1">
    <location>
        <begin position="1"/>
        <end position="21"/>
    </location>
</feature>
<proteinExistence type="predicted"/>
<evidence type="ECO:0000259" key="2">
    <source>
        <dbReference type="Pfam" id="PF14534"/>
    </source>
</evidence>
<dbReference type="Pfam" id="PF14534">
    <property type="entry name" value="DUF4440"/>
    <property type="match status" value="1"/>
</dbReference>
<name>A0A9X1PU74_9BACT</name>
<comment type="caution">
    <text evidence="3">The sequence shown here is derived from an EMBL/GenBank/DDBJ whole genome shotgun (WGS) entry which is preliminary data.</text>
</comment>